<organism evidence="2 3">
    <name type="scientific">Aspergillus leporis</name>
    <dbReference type="NCBI Taxonomy" id="41062"/>
    <lineage>
        <taxon>Eukaryota</taxon>
        <taxon>Fungi</taxon>
        <taxon>Dikarya</taxon>
        <taxon>Ascomycota</taxon>
        <taxon>Pezizomycotina</taxon>
        <taxon>Eurotiomycetes</taxon>
        <taxon>Eurotiomycetidae</taxon>
        <taxon>Eurotiales</taxon>
        <taxon>Aspergillaceae</taxon>
        <taxon>Aspergillus</taxon>
        <taxon>Aspergillus subgen. Circumdati</taxon>
    </lineage>
</organism>
<reference evidence="2 3" key="1">
    <citation type="submission" date="2019-04" db="EMBL/GenBank/DDBJ databases">
        <title>Friends and foes A comparative genomics study of 23 Aspergillus species from section Flavi.</title>
        <authorList>
            <consortium name="DOE Joint Genome Institute"/>
            <person name="Kjaerbolling I."/>
            <person name="Vesth T."/>
            <person name="Frisvad J.C."/>
            <person name="Nybo J.L."/>
            <person name="Theobald S."/>
            <person name="Kildgaard S."/>
            <person name="Isbrandt T."/>
            <person name="Kuo A."/>
            <person name="Sato A."/>
            <person name="Lyhne E.K."/>
            <person name="Kogle M.E."/>
            <person name="Wiebenga A."/>
            <person name="Kun R.S."/>
            <person name="Lubbers R.J."/>
            <person name="Makela M.R."/>
            <person name="Barry K."/>
            <person name="Chovatia M."/>
            <person name="Clum A."/>
            <person name="Daum C."/>
            <person name="Haridas S."/>
            <person name="He G."/>
            <person name="LaButti K."/>
            <person name="Lipzen A."/>
            <person name="Mondo S."/>
            <person name="Riley R."/>
            <person name="Salamov A."/>
            <person name="Simmons B.A."/>
            <person name="Magnuson J.K."/>
            <person name="Henrissat B."/>
            <person name="Mortensen U.H."/>
            <person name="Larsen T.O."/>
            <person name="Devries R.P."/>
            <person name="Grigoriev I.V."/>
            <person name="Machida M."/>
            <person name="Baker S.E."/>
            <person name="Andersen M.R."/>
        </authorList>
    </citation>
    <scope>NUCLEOTIDE SEQUENCE [LARGE SCALE GENOMIC DNA]</scope>
    <source>
        <strain evidence="2 3">CBS 151.66</strain>
    </source>
</reference>
<evidence type="ECO:0000256" key="1">
    <source>
        <dbReference type="SAM" id="MobiDB-lite"/>
    </source>
</evidence>
<evidence type="ECO:0000313" key="2">
    <source>
        <dbReference type="EMBL" id="KAB8069667.1"/>
    </source>
</evidence>
<evidence type="ECO:0000313" key="3">
    <source>
        <dbReference type="Proteomes" id="UP000326565"/>
    </source>
</evidence>
<proteinExistence type="predicted"/>
<dbReference type="EMBL" id="ML732332">
    <property type="protein sequence ID" value="KAB8069667.1"/>
    <property type="molecule type" value="Genomic_DNA"/>
</dbReference>
<protein>
    <submittedName>
        <fullName evidence="2">Uncharacterized protein</fullName>
    </submittedName>
</protein>
<keyword evidence="3" id="KW-1185">Reference proteome</keyword>
<accession>A0A5N5WPK9</accession>
<dbReference type="OrthoDB" id="6500128at2759"/>
<feature type="region of interest" description="Disordered" evidence="1">
    <location>
        <begin position="40"/>
        <end position="61"/>
    </location>
</feature>
<name>A0A5N5WPK9_9EURO</name>
<dbReference type="AlphaFoldDB" id="A0A5N5WPK9"/>
<gene>
    <name evidence="2" type="ORF">BDV29DRAFT_182362</name>
</gene>
<dbReference type="Proteomes" id="UP000326565">
    <property type="component" value="Unassembled WGS sequence"/>
</dbReference>
<sequence>MGVALNLILTLNQSFVRTIQSWTQLETSIGAVSRVRTFQKNTPSEAKAQSPYSPLIDELPV</sequence>